<organism evidence="2 3">
    <name type="scientific">Oryza sativa subsp. japonica</name>
    <name type="common">Rice</name>
    <dbReference type="NCBI Taxonomy" id="39947"/>
    <lineage>
        <taxon>Eukaryota</taxon>
        <taxon>Viridiplantae</taxon>
        <taxon>Streptophyta</taxon>
        <taxon>Embryophyta</taxon>
        <taxon>Tracheophyta</taxon>
        <taxon>Spermatophyta</taxon>
        <taxon>Magnoliopsida</taxon>
        <taxon>Liliopsida</taxon>
        <taxon>Poales</taxon>
        <taxon>Poaceae</taxon>
        <taxon>BOP clade</taxon>
        <taxon>Oryzoideae</taxon>
        <taxon>Oryzeae</taxon>
        <taxon>Oryzinae</taxon>
        <taxon>Oryza</taxon>
        <taxon>Oryza sativa</taxon>
    </lineage>
</organism>
<evidence type="ECO:0000313" key="3">
    <source>
        <dbReference type="Proteomes" id="UP000059680"/>
    </source>
</evidence>
<feature type="transmembrane region" description="Helical" evidence="1">
    <location>
        <begin position="104"/>
        <end position="124"/>
    </location>
</feature>
<dbReference type="AlphaFoldDB" id="A0A0P0XT69"/>
<evidence type="ECO:0000313" key="2">
    <source>
        <dbReference type="EMBL" id="BAT10067.1"/>
    </source>
</evidence>
<dbReference type="Proteomes" id="UP000059680">
    <property type="component" value="Chromosome 10"/>
</dbReference>
<feature type="transmembrane region" description="Helical" evidence="1">
    <location>
        <begin position="76"/>
        <end position="92"/>
    </location>
</feature>
<gene>
    <name evidence="2" type="ordered locus">Os10g0170501</name>
    <name evidence="2" type="ORF">OSNPB_100170501</name>
</gene>
<name>A0A0P0XT69_ORYSJ</name>
<reference evidence="2 3" key="3">
    <citation type="journal article" date="2013" name="Rice">
        <title>Improvement of the Oryza sativa Nipponbare reference genome using next generation sequence and optical map data.</title>
        <authorList>
            <person name="Kawahara Y."/>
            <person name="de la Bastide M."/>
            <person name="Hamilton J.P."/>
            <person name="Kanamori H."/>
            <person name="McCombie W.R."/>
            <person name="Ouyang S."/>
            <person name="Schwartz D.C."/>
            <person name="Tanaka T."/>
            <person name="Wu J."/>
            <person name="Zhou S."/>
            <person name="Childs K.L."/>
            <person name="Davidson R.M."/>
            <person name="Lin H."/>
            <person name="Quesada-Ocampo L."/>
            <person name="Vaillancourt B."/>
            <person name="Sakai H."/>
            <person name="Lee S.S."/>
            <person name="Kim J."/>
            <person name="Numa H."/>
            <person name="Itoh T."/>
            <person name="Buell C.R."/>
            <person name="Matsumoto T."/>
        </authorList>
    </citation>
    <scope>NUCLEOTIDE SEQUENCE [LARGE SCALE GENOMIC DNA]</scope>
    <source>
        <strain evidence="3">cv. Nipponbare</strain>
    </source>
</reference>
<evidence type="ECO:0000256" key="1">
    <source>
        <dbReference type="SAM" id="Phobius"/>
    </source>
</evidence>
<dbReference type="EMBL" id="AP014966">
    <property type="protein sequence ID" value="BAT10067.1"/>
    <property type="molecule type" value="Genomic_DNA"/>
</dbReference>
<keyword evidence="1" id="KW-0812">Transmembrane</keyword>
<reference evidence="2 3" key="2">
    <citation type="journal article" date="2013" name="Plant Cell Physiol.">
        <title>Rice Annotation Project Database (RAP-DB): an integrative and interactive database for rice genomics.</title>
        <authorList>
            <person name="Sakai H."/>
            <person name="Lee S.S."/>
            <person name="Tanaka T."/>
            <person name="Numa H."/>
            <person name="Kim J."/>
            <person name="Kawahara Y."/>
            <person name="Wakimoto H."/>
            <person name="Yang C.C."/>
            <person name="Iwamoto M."/>
            <person name="Abe T."/>
            <person name="Yamada Y."/>
            <person name="Muto A."/>
            <person name="Inokuchi H."/>
            <person name="Ikemura T."/>
            <person name="Matsumoto T."/>
            <person name="Sasaki T."/>
            <person name="Itoh T."/>
        </authorList>
    </citation>
    <scope>NUCLEOTIDE SEQUENCE [LARGE SCALE GENOMIC DNA]</scope>
    <source>
        <strain evidence="3">cv. Nipponbare</strain>
    </source>
</reference>
<sequence>MYYKYIHCIQKELDSSLKPVPSNPLSLPWNSSPPLLASLPTTILLGKICYKTLKDYGLCCETPEDRVFARGHYKKVVISCWTLIPLFYYFRSKWREKSCVSTKIPLYSVLPLTSFLFPIFFFAVEQRATATGPSRDGSATAGRRRRRIAHGAAGDALRVGAMRGGGGGLDFFASRSHAARLVDLITSPWPTRVVTSKHTAPSSHAPR</sequence>
<dbReference type="Gramene" id="Os10t0170501-00">
    <property type="protein sequence ID" value="Os10t0170501-00"/>
    <property type="gene ID" value="Os10g0170501"/>
</dbReference>
<reference evidence="3" key="1">
    <citation type="journal article" date="2005" name="Nature">
        <title>The map-based sequence of the rice genome.</title>
        <authorList>
            <consortium name="International rice genome sequencing project (IRGSP)"/>
            <person name="Matsumoto T."/>
            <person name="Wu J."/>
            <person name="Kanamori H."/>
            <person name="Katayose Y."/>
            <person name="Fujisawa M."/>
            <person name="Namiki N."/>
            <person name="Mizuno H."/>
            <person name="Yamamoto K."/>
            <person name="Antonio B.A."/>
            <person name="Baba T."/>
            <person name="Sakata K."/>
            <person name="Nagamura Y."/>
            <person name="Aoki H."/>
            <person name="Arikawa K."/>
            <person name="Arita K."/>
            <person name="Bito T."/>
            <person name="Chiden Y."/>
            <person name="Fujitsuka N."/>
            <person name="Fukunaka R."/>
            <person name="Hamada M."/>
            <person name="Harada C."/>
            <person name="Hayashi A."/>
            <person name="Hijishita S."/>
            <person name="Honda M."/>
            <person name="Hosokawa S."/>
            <person name="Ichikawa Y."/>
            <person name="Idonuma A."/>
            <person name="Iijima M."/>
            <person name="Ikeda M."/>
            <person name="Ikeno M."/>
            <person name="Ito K."/>
            <person name="Ito S."/>
            <person name="Ito T."/>
            <person name="Ito Y."/>
            <person name="Ito Y."/>
            <person name="Iwabuchi A."/>
            <person name="Kamiya K."/>
            <person name="Karasawa W."/>
            <person name="Kurita K."/>
            <person name="Katagiri S."/>
            <person name="Kikuta A."/>
            <person name="Kobayashi H."/>
            <person name="Kobayashi N."/>
            <person name="Machita K."/>
            <person name="Maehara T."/>
            <person name="Masukawa M."/>
            <person name="Mizubayashi T."/>
            <person name="Mukai Y."/>
            <person name="Nagasaki H."/>
            <person name="Nagata Y."/>
            <person name="Naito S."/>
            <person name="Nakashima M."/>
            <person name="Nakama Y."/>
            <person name="Nakamichi Y."/>
            <person name="Nakamura M."/>
            <person name="Meguro A."/>
            <person name="Negishi M."/>
            <person name="Ohta I."/>
            <person name="Ohta T."/>
            <person name="Okamoto M."/>
            <person name="Ono N."/>
            <person name="Saji S."/>
            <person name="Sakaguchi M."/>
            <person name="Sakai K."/>
            <person name="Shibata M."/>
            <person name="Shimokawa T."/>
            <person name="Song J."/>
            <person name="Takazaki Y."/>
            <person name="Terasawa K."/>
            <person name="Tsugane M."/>
            <person name="Tsuji K."/>
            <person name="Ueda S."/>
            <person name="Waki K."/>
            <person name="Yamagata H."/>
            <person name="Yamamoto M."/>
            <person name="Yamamoto S."/>
            <person name="Yamane H."/>
            <person name="Yoshiki S."/>
            <person name="Yoshihara R."/>
            <person name="Yukawa K."/>
            <person name="Zhong H."/>
            <person name="Yano M."/>
            <person name="Yuan Q."/>
            <person name="Ouyang S."/>
            <person name="Liu J."/>
            <person name="Jones K.M."/>
            <person name="Gansberger K."/>
            <person name="Moffat K."/>
            <person name="Hill J."/>
            <person name="Bera J."/>
            <person name="Fadrosh D."/>
            <person name="Jin S."/>
            <person name="Johri S."/>
            <person name="Kim M."/>
            <person name="Overton L."/>
            <person name="Reardon M."/>
            <person name="Tsitrin T."/>
            <person name="Vuong H."/>
            <person name="Weaver B."/>
            <person name="Ciecko A."/>
            <person name="Tallon L."/>
            <person name="Jackson J."/>
            <person name="Pai G."/>
            <person name="Aken S.V."/>
            <person name="Utterback T."/>
            <person name="Reidmuller S."/>
            <person name="Feldblyum T."/>
            <person name="Hsiao J."/>
            <person name="Zismann V."/>
            <person name="Iobst S."/>
            <person name="de Vazeille A.R."/>
            <person name="Buell C.R."/>
            <person name="Ying K."/>
            <person name="Li Y."/>
            <person name="Lu T."/>
            <person name="Huang Y."/>
            <person name="Zhao Q."/>
            <person name="Feng Q."/>
            <person name="Zhang L."/>
            <person name="Zhu J."/>
            <person name="Weng Q."/>
            <person name="Mu J."/>
            <person name="Lu Y."/>
            <person name="Fan D."/>
            <person name="Liu Y."/>
            <person name="Guan J."/>
            <person name="Zhang Y."/>
            <person name="Yu S."/>
            <person name="Liu X."/>
            <person name="Zhang Y."/>
            <person name="Hong G."/>
            <person name="Han B."/>
            <person name="Choisne N."/>
            <person name="Demange N."/>
            <person name="Orjeda G."/>
            <person name="Samain S."/>
            <person name="Cattolico L."/>
            <person name="Pelletier E."/>
            <person name="Couloux A."/>
            <person name="Segurens B."/>
            <person name="Wincker P."/>
            <person name="D'Hont A."/>
            <person name="Scarpelli C."/>
            <person name="Weissenbach J."/>
            <person name="Salanoubat M."/>
            <person name="Quetier F."/>
            <person name="Yu Y."/>
            <person name="Kim H.R."/>
            <person name="Rambo T."/>
            <person name="Currie J."/>
            <person name="Collura K."/>
            <person name="Luo M."/>
            <person name="Yang T."/>
            <person name="Ammiraju J.S.S."/>
            <person name="Engler F."/>
            <person name="Soderlund C."/>
            <person name="Wing R.A."/>
            <person name="Palmer L.E."/>
            <person name="de la Bastide M."/>
            <person name="Spiegel L."/>
            <person name="Nascimento L."/>
            <person name="Zutavern T."/>
            <person name="O'Shaughnessy A."/>
            <person name="Dike S."/>
            <person name="Dedhia N."/>
            <person name="Preston R."/>
            <person name="Balija V."/>
            <person name="McCombie W.R."/>
            <person name="Chow T."/>
            <person name="Chen H."/>
            <person name="Chung M."/>
            <person name="Chen C."/>
            <person name="Shaw J."/>
            <person name="Wu H."/>
            <person name="Hsiao K."/>
            <person name="Chao Y."/>
            <person name="Chu M."/>
            <person name="Cheng C."/>
            <person name="Hour A."/>
            <person name="Lee P."/>
            <person name="Lin S."/>
            <person name="Lin Y."/>
            <person name="Liou J."/>
            <person name="Liu S."/>
            <person name="Hsing Y."/>
            <person name="Raghuvanshi S."/>
            <person name="Mohanty A."/>
            <person name="Bharti A.K."/>
            <person name="Gaur A."/>
            <person name="Gupta V."/>
            <person name="Kumar D."/>
            <person name="Ravi V."/>
            <person name="Vij S."/>
            <person name="Kapur A."/>
            <person name="Khurana P."/>
            <person name="Khurana P."/>
            <person name="Khurana J.P."/>
            <person name="Tyagi A.K."/>
            <person name="Gaikwad K."/>
            <person name="Singh A."/>
            <person name="Dalal V."/>
            <person name="Srivastava S."/>
            <person name="Dixit A."/>
            <person name="Pal A.K."/>
            <person name="Ghazi I.A."/>
            <person name="Yadav M."/>
            <person name="Pandit A."/>
            <person name="Bhargava A."/>
            <person name="Sureshbabu K."/>
            <person name="Batra K."/>
            <person name="Sharma T.R."/>
            <person name="Mohapatra T."/>
            <person name="Singh N.K."/>
            <person name="Messing J."/>
            <person name="Nelson A.B."/>
            <person name="Fuks G."/>
            <person name="Kavchok S."/>
            <person name="Keizer G."/>
            <person name="Linton E."/>
            <person name="Llaca V."/>
            <person name="Song R."/>
            <person name="Tanyolac B."/>
            <person name="Young S."/>
            <person name="Ho-Il K."/>
            <person name="Hahn J.H."/>
            <person name="Sangsakoo G."/>
            <person name="Vanavichit A."/>
            <person name="de Mattos Luiz.A.T."/>
            <person name="Zimmer P.D."/>
            <person name="Malone G."/>
            <person name="Dellagostin O."/>
            <person name="de Oliveira A.C."/>
            <person name="Bevan M."/>
            <person name="Bancroft I."/>
            <person name="Minx P."/>
            <person name="Cordum H."/>
            <person name="Wilson R."/>
            <person name="Cheng Z."/>
            <person name="Jin W."/>
            <person name="Jiang J."/>
            <person name="Leong S.A."/>
            <person name="Iwama H."/>
            <person name="Gojobori T."/>
            <person name="Itoh T."/>
            <person name="Niimura Y."/>
            <person name="Fujii Y."/>
            <person name="Habara T."/>
            <person name="Sakai H."/>
            <person name="Sato Y."/>
            <person name="Wilson G."/>
            <person name="Kumar K."/>
            <person name="McCouch S."/>
            <person name="Juretic N."/>
            <person name="Hoen D."/>
            <person name="Wright S."/>
            <person name="Bruskiewich R."/>
            <person name="Bureau T."/>
            <person name="Miyao A."/>
            <person name="Hirochika H."/>
            <person name="Nishikawa T."/>
            <person name="Kadowaki K."/>
            <person name="Sugiura M."/>
            <person name="Burr B."/>
            <person name="Sasaki T."/>
        </authorList>
    </citation>
    <scope>NUCLEOTIDE SEQUENCE [LARGE SCALE GENOMIC DNA]</scope>
    <source>
        <strain evidence="3">cv. Nipponbare</strain>
    </source>
</reference>
<keyword evidence="3" id="KW-1185">Reference proteome</keyword>
<keyword evidence="1" id="KW-0472">Membrane</keyword>
<dbReference type="InParanoid" id="A0A0P0XT69"/>
<dbReference type="PaxDb" id="39947-A0A0P0XT69"/>
<keyword evidence="1" id="KW-1133">Transmembrane helix</keyword>
<protein>
    <submittedName>
        <fullName evidence="2">Os10g0170501 protein</fullName>
    </submittedName>
</protein>
<proteinExistence type="predicted"/>
<accession>A0A0P0XT69</accession>